<organism evidence="1 2">
    <name type="scientific">Besnoitia besnoiti</name>
    <name type="common">Apicomplexan protozoan</name>
    <dbReference type="NCBI Taxonomy" id="94643"/>
    <lineage>
        <taxon>Eukaryota</taxon>
        <taxon>Sar</taxon>
        <taxon>Alveolata</taxon>
        <taxon>Apicomplexa</taxon>
        <taxon>Conoidasida</taxon>
        <taxon>Coccidia</taxon>
        <taxon>Eucoccidiorida</taxon>
        <taxon>Eimeriorina</taxon>
        <taxon>Sarcocystidae</taxon>
        <taxon>Besnoitia</taxon>
    </lineage>
</organism>
<dbReference type="VEuPathDB" id="ToxoDB:BESB_067040"/>
<dbReference type="OrthoDB" id="333098at2759"/>
<gene>
    <name evidence="1" type="ORF">BESB_067040</name>
</gene>
<sequence length="207" mass="22264">MVRLRLIPSVVPSVYFIAAFLSCWRGGEILRARGIPGHNPGRIANDEPFLQGLSATDTYFASHEPSPRFSGFEAEGGGLLDVVNPAFWDAAKYLKLAEVPVEGNTALLDDEETLNDSDKMIQVEATPSVDYLTVEEVIPGSVSSNHSTTAPEVGNEHAISLRARKDGTEVEDASSAPLSALCSLAEVTVTYRDNEAHLLMFSAVITS</sequence>
<accession>A0A2A9MEG9</accession>
<dbReference type="Proteomes" id="UP000224006">
    <property type="component" value="Chromosome VI"/>
</dbReference>
<evidence type="ECO:0000313" key="1">
    <source>
        <dbReference type="EMBL" id="PFH34671.1"/>
    </source>
</evidence>
<dbReference type="RefSeq" id="XP_029218680.1">
    <property type="nucleotide sequence ID" value="XM_029365097.1"/>
</dbReference>
<dbReference type="AlphaFoldDB" id="A0A2A9MEG9"/>
<reference evidence="1 2" key="1">
    <citation type="submission" date="2017-09" db="EMBL/GenBank/DDBJ databases">
        <title>Genome sequencing of Besnoitia besnoiti strain Bb-Ger1.</title>
        <authorList>
            <person name="Schares G."/>
            <person name="Venepally P."/>
            <person name="Lorenzi H.A."/>
        </authorList>
    </citation>
    <scope>NUCLEOTIDE SEQUENCE [LARGE SCALE GENOMIC DNA]</scope>
    <source>
        <strain evidence="1 2">Bb-Ger1</strain>
    </source>
</reference>
<dbReference type="EMBL" id="NWUJ01000006">
    <property type="protein sequence ID" value="PFH34671.1"/>
    <property type="molecule type" value="Genomic_DNA"/>
</dbReference>
<dbReference type="KEGG" id="bbes:BESB_067040"/>
<keyword evidence="2" id="KW-1185">Reference proteome</keyword>
<proteinExistence type="predicted"/>
<protein>
    <submittedName>
        <fullName evidence="1">Uncharacterized protein</fullName>
    </submittedName>
</protein>
<evidence type="ECO:0000313" key="2">
    <source>
        <dbReference type="Proteomes" id="UP000224006"/>
    </source>
</evidence>
<dbReference type="PROSITE" id="PS51257">
    <property type="entry name" value="PROKAR_LIPOPROTEIN"/>
    <property type="match status" value="1"/>
</dbReference>
<comment type="caution">
    <text evidence="1">The sequence shown here is derived from an EMBL/GenBank/DDBJ whole genome shotgun (WGS) entry which is preliminary data.</text>
</comment>
<dbReference type="GeneID" id="40311630"/>
<name>A0A2A9MEG9_BESBE</name>